<evidence type="ECO:0000256" key="5">
    <source>
        <dbReference type="ARBA" id="ARBA00022598"/>
    </source>
</evidence>
<dbReference type="NCBIfam" id="NF009455">
    <property type="entry name" value="PRK12815.1"/>
    <property type="match status" value="1"/>
</dbReference>
<proteinExistence type="inferred from homology"/>
<dbReference type="Gene3D" id="3.30.470.20">
    <property type="entry name" value="ATP-grasp fold, B domain"/>
    <property type="match status" value="1"/>
</dbReference>
<dbReference type="FunFam" id="1.10.1030.10:FF:000002">
    <property type="entry name" value="Carbamoyl-phosphate synthase large chain"/>
    <property type="match status" value="1"/>
</dbReference>
<dbReference type="NCBIfam" id="NF003671">
    <property type="entry name" value="PRK05294.1"/>
    <property type="match status" value="1"/>
</dbReference>
<keyword evidence="9 15" id="KW-0547">Nucleotide-binding</keyword>
<gene>
    <name evidence="17" type="ORF">GCM10025885_07120</name>
</gene>
<dbReference type="FunFam" id="3.40.50.20:FF:000001">
    <property type="entry name" value="Carbamoyl-phosphate synthase large chain"/>
    <property type="match status" value="2"/>
</dbReference>
<name>A0AA38CUN1_9ENTE</name>
<evidence type="ECO:0000256" key="2">
    <source>
        <dbReference type="ARBA" id="ARBA00004730"/>
    </source>
</evidence>
<keyword evidence="13" id="KW-0464">Manganese</keyword>
<accession>A0AA38CUN1</accession>
<dbReference type="AlphaFoldDB" id="A0AA38CUN1"/>
<dbReference type="InterPro" id="IPR058047">
    <property type="entry name" value="CPSase_preATP-grasp"/>
</dbReference>
<evidence type="ECO:0000256" key="9">
    <source>
        <dbReference type="ARBA" id="ARBA00022741"/>
    </source>
</evidence>
<dbReference type="InterPro" id="IPR005483">
    <property type="entry name" value="CPSase_dom"/>
</dbReference>
<comment type="cofactor">
    <cofactor evidence="1">
        <name>Mn(2+)</name>
        <dbReference type="ChEBI" id="CHEBI:29035"/>
    </cofactor>
</comment>
<dbReference type="Pfam" id="PF02787">
    <property type="entry name" value="CPSase_L_D3"/>
    <property type="match status" value="1"/>
</dbReference>
<comment type="similarity">
    <text evidence="3">Belongs to the CarB family.</text>
</comment>
<dbReference type="PANTHER" id="PTHR11405">
    <property type="entry name" value="CARBAMOYLTRANSFERASE FAMILY MEMBER"/>
    <property type="match status" value="1"/>
</dbReference>
<evidence type="ECO:0000256" key="8">
    <source>
        <dbReference type="ARBA" id="ARBA00022737"/>
    </source>
</evidence>
<keyword evidence="7" id="KW-0479">Metal-binding</keyword>
<keyword evidence="6" id="KW-0028">Amino-acid biosynthesis</keyword>
<evidence type="ECO:0000256" key="15">
    <source>
        <dbReference type="PROSITE-ProRule" id="PRU00409"/>
    </source>
</evidence>
<dbReference type="PROSITE" id="PS50975">
    <property type="entry name" value="ATP_GRASP"/>
    <property type="match status" value="1"/>
</dbReference>
<protein>
    <recommendedName>
        <fullName evidence="16">ATP-grasp domain-containing protein</fullName>
    </recommendedName>
</protein>
<evidence type="ECO:0000256" key="7">
    <source>
        <dbReference type="ARBA" id="ARBA00022723"/>
    </source>
</evidence>
<dbReference type="Proteomes" id="UP001157039">
    <property type="component" value="Unassembled WGS sequence"/>
</dbReference>
<keyword evidence="11" id="KW-0460">Magnesium</keyword>
<dbReference type="EMBL" id="BSUW01000001">
    <property type="protein sequence ID" value="GMA71663.1"/>
    <property type="molecule type" value="Genomic_DNA"/>
</dbReference>
<reference evidence="17 18" key="1">
    <citation type="journal article" date="2014" name="Int. J. Syst. Evol. Microbiol.">
        <title>Complete genome sequence of Corynebacterium casei LMG S-19264T (=DSM 44701T), isolated from a smear-ripened cheese.</title>
        <authorList>
            <consortium name="US DOE Joint Genome Institute (JGI-PGF)"/>
            <person name="Walter F."/>
            <person name="Albersmeier A."/>
            <person name="Kalinowski J."/>
            <person name="Ruckert C."/>
        </authorList>
    </citation>
    <scope>NUCLEOTIDE SEQUENCE [LARGE SCALE GENOMIC DNA]</scope>
    <source>
        <strain evidence="17 18">NBRC 114545</strain>
    </source>
</reference>
<dbReference type="GO" id="GO:0006541">
    <property type="term" value="P:glutamine metabolic process"/>
    <property type="evidence" value="ECO:0007669"/>
    <property type="project" value="TreeGrafter"/>
</dbReference>
<comment type="catalytic activity">
    <reaction evidence="14">
        <text>hydrogencarbonate + NH4(+) + 2 ATP = carbamoyl phosphate + 2 ADP + phosphate + 2 H(+)</text>
        <dbReference type="Rhea" id="RHEA:18029"/>
        <dbReference type="ChEBI" id="CHEBI:15378"/>
        <dbReference type="ChEBI" id="CHEBI:17544"/>
        <dbReference type="ChEBI" id="CHEBI:28938"/>
        <dbReference type="ChEBI" id="CHEBI:30616"/>
        <dbReference type="ChEBI" id="CHEBI:43474"/>
        <dbReference type="ChEBI" id="CHEBI:58228"/>
        <dbReference type="ChEBI" id="CHEBI:456216"/>
        <dbReference type="EC" id="6.3.4.16"/>
    </reaction>
</comment>
<dbReference type="Pfam" id="PF02786">
    <property type="entry name" value="CPSase_L_D2"/>
    <property type="match status" value="1"/>
</dbReference>
<keyword evidence="5" id="KW-0436">Ligase</keyword>
<keyword evidence="8" id="KW-0677">Repeat</keyword>
<dbReference type="GO" id="GO:0004087">
    <property type="term" value="F:carbamoyl-phosphate synthase (ammonia) activity"/>
    <property type="evidence" value="ECO:0007669"/>
    <property type="project" value="UniProtKB-EC"/>
</dbReference>
<dbReference type="SUPFAM" id="SSF52440">
    <property type="entry name" value="PreATP-grasp domain"/>
    <property type="match status" value="2"/>
</dbReference>
<dbReference type="PRINTS" id="PR00098">
    <property type="entry name" value="CPSASE"/>
</dbReference>
<evidence type="ECO:0000259" key="16">
    <source>
        <dbReference type="PROSITE" id="PS50975"/>
    </source>
</evidence>
<evidence type="ECO:0000256" key="1">
    <source>
        <dbReference type="ARBA" id="ARBA00001936"/>
    </source>
</evidence>
<evidence type="ECO:0000256" key="4">
    <source>
        <dbReference type="ARBA" id="ARBA00022571"/>
    </source>
</evidence>
<dbReference type="GO" id="GO:0046872">
    <property type="term" value="F:metal ion binding"/>
    <property type="evidence" value="ECO:0007669"/>
    <property type="project" value="UniProtKB-KW"/>
</dbReference>
<evidence type="ECO:0000313" key="17">
    <source>
        <dbReference type="EMBL" id="GMA71663.1"/>
    </source>
</evidence>
<evidence type="ECO:0000256" key="13">
    <source>
        <dbReference type="ARBA" id="ARBA00023211"/>
    </source>
</evidence>
<evidence type="ECO:0000256" key="12">
    <source>
        <dbReference type="ARBA" id="ARBA00022975"/>
    </source>
</evidence>
<dbReference type="InterPro" id="IPR016185">
    <property type="entry name" value="PreATP-grasp_dom_sf"/>
</dbReference>
<dbReference type="Gene3D" id="1.10.1030.10">
    <property type="entry name" value="Carbamoyl-phosphate synthetase, large subunit oligomerisation domain"/>
    <property type="match status" value="1"/>
</dbReference>
<keyword evidence="4" id="KW-0055">Arginine biosynthesis</keyword>
<dbReference type="SUPFAM" id="SSF56059">
    <property type="entry name" value="Glutathione synthetase ATP-binding domain-like"/>
    <property type="match status" value="1"/>
</dbReference>
<evidence type="ECO:0000256" key="14">
    <source>
        <dbReference type="ARBA" id="ARBA00047359"/>
    </source>
</evidence>
<dbReference type="InterPro" id="IPR005480">
    <property type="entry name" value="CPSase_lsu_oligo"/>
</dbReference>
<feature type="domain" description="ATP-grasp" evidence="16">
    <location>
        <begin position="130"/>
        <end position="324"/>
    </location>
</feature>
<evidence type="ECO:0000256" key="10">
    <source>
        <dbReference type="ARBA" id="ARBA00022840"/>
    </source>
</evidence>
<evidence type="ECO:0000313" key="18">
    <source>
        <dbReference type="Proteomes" id="UP001157039"/>
    </source>
</evidence>
<dbReference type="Pfam" id="PF25596">
    <property type="entry name" value="CPSase_L_D1"/>
    <property type="match status" value="2"/>
</dbReference>
<dbReference type="InterPro" id="IPR011761">
    <property type="entry name" value="ATP-grasp"/>
</dbReference>
<dbReference type="InterPro" id="IPR005479">
    <property type="entry name" value="CPAse_ATP-bd"/>
</dbReference>
<sequence length="642" mass="71855">MPQRTDIKKILIIGSGPTAIGQAAEYDYIINQACLALKEEGYEVVLVNSNAGDVTSDKEIVDHVYIEPVTVEFVARILRKERPDAILPTFGGQTALRVAQELEASGILTELAIESLSLPNSSIKHQDFLEKELTNLQQLFPLTKFVRTVKEGLNFVQEMDYPVFIRARLTIAGVGSGVCYNKNDLKKSLQRGLKASPIAQCEIKQSLAGFKEIEFEVIRDARDNALVVSHMENFDPVGIHSGDSIVFAPSQTLTDHEYQLLRDTSLQIIRTLKIEGSCHIRLALDTKSLNYYVLAIHPRLTRSSVLASKASGYPMARIAAKVATGFSLSEIKNPITPALTANFEPTLDYIVTKLPTWSFINSKNAQYPLNTQMKTTGGVMAIDRTLEASLLKAVHSLDTSSNHIELSHLQRLTDEKLIQKIIYPQSDRLFSLAESLRRGYKIEELAEMTKIHPFFIDKIAQIVEMEETLEENQENIEVLQQAKQKGFSDTKIAQLWEYKEETIRFLREQHQLSPVFKMVDTCAGEFNAQRPYFYSTYETENEATPTKSPTILILGAGPARIGEGTEFDYTTVHAVKAIQQAGYKALLVNDNPASSTTDFMLADKLYFTSLTFEEVYKIIELEKPLGIIIQFGGKKAQSLGKI</sequence>
<dbReference type="GO" id="GO:0004088">
    <property type="term" value="F:carbamoyl-phosphate synthase (glutamine-hydrolyzing) activity"/>
    <property type="evidence" value="ECO:0007669"/>
    <property type="project" value="TreeGrafter"/>
</dbReference>
<comment type="caution">
    <text evidence="17">The sequence shown here is derived from an EMBL/GenBank/DDBJ whole genome shotgun (WGS) entry which is preliminary data.</text>
</comment>
<dbReference type="SMART" id="SM01096">
    <property type="entry name" value="CPSase_L_D3"/>
    <property type="match status" value="1"/>
</dbReference>
<organism evidence="17 18">
    <name type="scientific">Tetragenococcus osmophilus</name>
    <dbReference type="NCBI Taxonomy" id="526944"/>
    <lineage>
        <taxon>Bacteria</taxon>
        <taxon>Bacillati</taxon>
        <taxon>Bacillota</taxon>
        <taxon>Bacilli</taxon>
        <taxon>Lactobacillales</taxon>
        <taxon>Enterococcaceae</taxon>
        <taxon>Tetragenococcus</taxon>
    </lineage>
</organism>
<dbReference type="PANTHER" id="PTHR11405:SF53">
    <property type="entry name" value="CARBAMOYL-PHOSPHATE SYNTHASE [AMMONIA], MITOCHONDRIAL"/>
    <property type="match status" value="1"/>
</dbReference>
<dbReference type="GO" id="GO:0006221">
    <property type="term" value="P:pyrimidine nucleotide biosynthetic process"/>
    <property type="evidence" value="ECO:0007669"/>
    <property type="project" value="UniProtKB-KW"/>
</dbReference>
<keyword evidence="10 15" id="KW-0067">ATP-binding</keyword>
<dbReference type="Gene3D" id="3.40.50.20">
    <property type="match status" value="2"/>
</dbReference>
<dbReference type="GO" id="GO:0005524">
    <property type="term" value="F:ATP binding"/>
    <property type="evidence" value="ECO:0007669"/>
    <property type="project" value="UniProtKB-UniRule"/>
</dbReference>
<evidence type="ECO:0000256" key="11">
    <source>
        <dbReference type="ARBA" id="ARBA00022842"/>
    </source>
</evidence>
<dbReference type="GO" id="GO:0006526">
    <property type="term" value="P:L-arginine biosynthetic process"/>
    <property type="evidence" value="ECO:0007669"/>
    <property type="project" value="UniProtKB-KW"/>
</dbReference>
<dbReference type="SUPFAM" id="SSF48108">
    <property type="entry name" value="Carbamoyl phosphate synthetase, large subunit connection domain"/>
    <property type="match status" value="1"/>
</dbReference>
<evidence type="ECO:0000256" key="3">
    <source>
        <dbReference type="ARBA" id="ARBA00009799"/>
    </source>
</evidence>
<keyword evidence="12" id="KW-0665">Pyrimidine biosynthesis</keyword>
<evidence type="ECO:0000256" key="6">
    <source>
        <dbReference type="ARBA" id="ARBA00022605"/>
    </source>
</evidence>
<dbReference type="InterPro" id="IPR036897">
    <property type="entry name" value="CarbamoylP_synth_lsu_oligo_sf"/>
</dbReference>
<comment type="pathway">
    <text evidence="2">Amino-acid biosynthesis; L-arginine biosynthesis.</text>
</comment>
<dbReference type="GO" id="GO:0005737">
    <property type="term" value="C:cytoplasm"/>
    <property type="evidence" value="ECO:0007669"/>
    <property type="project" value="TreeGrafter"/>
</dbReference>